<protein>
    <submittedName>
        <fullName evidence="6">Unannotated protein</fullName>
    </submittedName>
</protein>
<evidence type="ECO:0000313" key="3">
    <source>
        <dbReference type="EMBL" id="CAB4371002.1"/>
    </source>
</evidence>
<dbReference type="EMBL" id="CAEZXY010000023">
    <property type="protein sequence ID" value="CAB4704752.1"/>
    <property type="molecule type" value="Genomic_DNA"/>
</dbReference>
<keyword evidence="1" id="KW-0812">Transmembrane</keyword>
<evidence type="ECO:0000313" key="2">
    <source>
        <dbReference type="EMBL" id="CAB4340536.1"/>
    </source>
</evidence>
<dbReference type="GO" id="GO:0005886">
    <property type="term" value="C:plasma membrane"/>
    <property type="evidence" value="ECO:0007669"/>
    <property type="project" value="UniProtKB-SubCell"/>
</dbReference>
<evidence type="ECO:0000313" key="9">
    <source>
        <dbReference type="EMBL" id="CAB5076335.1"/>
    </source>
</evidence>
<feature type="transmembrane region" description="Helical" evidence="1">
    <location>
        <begin position="123"/>
        <end position="149"/>
    </location>
</feature>
<feature type="transmembrane region" description="Helical" evidence="1">
    <location>
        <begin position="20"/>
        <end position="41"/>
    </location>
</feature>
<name>A0A6J6X576_9ZZZZ</name>
<sequence length="269" mass="28131">MIVQHFPVFAQGLRDRRRSLLWWSLGVAVYIAVIAAMWPSIRGAAGLNDIMSQLPKSILDLMGASDFDISTGAGYVSGELFGFMIPIFILILTIGAGAAAVGGAEERGTLDLLLSHPISRRRVLLQSAALVAVEAAIFGTVVVATLAIATPLADLQIAFVHSVGAAFGIVMLGIAVGWTALAVGAATGSRSLALAVTGSVAAITYLLGSLSGLVDFLHNAKWISPFFYANDGSPLVHGYTWWHALVLAAFGVVALGVGAELFDRRNLSN</sequence>
<evidence type="ECO:0000313" key="7">
    <source>
        <dbReference type="EMBL" id="CAB4803725.1"/>
    </source>
</evidence>
<dbReference type="EMBL" id="CAEUNJ010000017">
    <property type="protein sequence ID" value="CAB4371002.1"/>
    <property type="molecule type" value="Genomic_DNA"/>
</dbReference>
<evidence type="ECO:0000313" key="5">
    <source>
        <dbReference type="EMBL" id="CAB4704752.1"/>
    </source>
</evidence>
<reference evidence="6" key="1">
    <citation type="submission" date="2020-05" db="EMBL/GenBank/DDBJ databases">
        <authorList>
            <person name="Chiriac C."/>
            <person name="Salcher M."/>
            <person name="Ghai R."/>
            <person name="Kavagutti S V."/>
        </authorList>
    </citation>
    <scope>NUCLEOTIDE SEQUENCE</scope>
</reference>
<feature type="transmembrane region" description="Helical" evidence="1">
    <location>
        <begin position="80"/>
        <end position="102"/>
    </location>
</feature>
<accession>A0A6J6X576</accession>
<feature type="transmembrane region" description="Helical" evidence="1">
    <location>
        <begin position="192"/>
        <end position="214"/>
    </location>
</feature>
<dbReference type="EMBL" id="CAESAL010000027">
    <property type="protein sequence ID" value="CAB4340536.1"/>
    <property type="molecule type" value="Genomic_DNA"/>
</dbReference>
<dbReference type="EMBL" id="CAFBRD010000028">
    <property type="protein sequence ID" value="CAB5076335.1"/>
    <property type="molecule type" value="Genomic_DNA"/>
</dbReference>
<dbReference type="EMBL" id="CAEZTY010000026">
    <property type="protein sequence ID" value="CAB4584531.1"/>
    <property type="molecule type" value="Genomic_DNA"/>
</dbReference>
<evidence type="ECO:0000313" key="8">
    <source>
        <dbReference type="EMBL" id="CAB4947788.1"/>
    </source>
</evidence>
<keyword evidence="1" id="KW-0472">Membrane</keyword>
<evidence type="ECO:0000313" key="6">
    <source>
        <dbReference type="EMBL" id="CAB4790436.1"/>
    </source>
</evidence>
<feature type="transmembrane region" description="Helical" evidence="1">
    <location>
        <begin position="241"/>
        <end position="262"/>
    </location>
</feature>
<dbReference type="GO" id="GO:0140359">
    <property type="term" value="F:ABC-type transporter activity"/>
    <property type="evidence" value="ECO:0007669"/>
    <property type="project" value="InterPro"/>
</dbReference>
<dbReference type="EMBL" id="CAFBNJ010000023">
    <property type="protein sequence ID" value="CAB4947788.1"/>
    <property type="molecule type" value="Genomic_DNA"/>
</dbReference>
<dbReference type="EMBL" id="CAFAAM010000082">
    <property type="protein sequence ID" value="CAB4803725.1"/>
    <property type="molecule type" value="Genomic_DNA"/>
</dbReference>
<dbReference type="EMBL" id="CAFAAD010000044">
    <property type="protein sequence ID" value="CAB4790436.1"/>
    <property type="molecule type" value="Genomic_DNA"/>
</dbReference>
<dbReference type="Pfam" id="PF12679">
    <property type="entry name" value="ABC2_membrane_2"/>
    <property type="match status" value="1"/>
</dbReference>
<keyword evidence="1" id="KW-1133">Transmembrane helix</keyword>
<feature type="transmembrane region" description="Helical" evidence="1">
    <location>
        <begin position="155"/>
        <end position="180"/>
    </location>
</feature>
<organism evidence="6">
    <name type="scientific">freshwater metagenome</name>
    <dbReference type="NCBI Taxonomy" id="449393"/>
    <lineage>
        <taxon>unclassified sequences</taxon>
        <taxon>metagenomes</taxon>
        <taxon>ecological metagenomes</taxon>
    </lineage>
</organism>
<proteinExistence type="predicted"/>
<dbReference type="AlphaFoldDB" id="A0A6J6X576"/>
<evidence type="ECO:0000256" key="1">
    <source>
        <dbReference type="SAM" id="Phobius"/>
    </source>
</evidence>
<gene>
    <name evidence="4" type="ORF">UFOPK1762_00890</name>
    <name evidence="5" type="ORF">UFOPK2624_00753</name>
    <name evidence="6" type="ORF">UFOPK2969_00754</name>
    <name evidence="7" type="ORF">UFOPK3010_00739</name>
    <name evidence="2" type="ORF">UFOPK3331_00941</name>
    <name evidence="8" type="ORF">UFOPK3785_00630</name>
    <name evidence="3" type="ORF">UFOPK4201_00560</name>
    <name evidence="9" type="ORF">UFOPK4371_00709</name>
</gene>
<evidence type="ECO:0000313" key="4">
    <source>
        <dbReference type="EMBL" id="CAB4584531.1"/>
    </source>
</evidence>